<keyword evidence="8" id="KW-1185">Reference proteome</keyword>
<protein>
    <submittedName>
        <fullName evidence="7">Uncharacterized protein</fullName>
    </submittedName>
</protein>
<dbReference type="FunFam" id="3.30.200.20:FF:000039">
    <property type="entry name" value="receptor-like protein kinase FERONIA"/>
    <property type="match status" value="1"/>
</dbReference>
<keyword evidence="5" id="KW-0067">ATP-binding</keyword>
<keyword evidence="1" id="KW-0723">Serine/threonine-protein kinase</keyword>
<evidence type="ECO:0000313" key="8">
    <source>
        <dbReference type="Proteomes" id="UP000734854"/>
    </source>
</evidence>
<organism evidence="7 8">
    <name type="scientific">Zingiber officinale</name>
    <name type="common">Ginger</name>
    <name type="synonym">Amomum zingiber</name>
    <dbReference type="NCBI Taxonomy" id="94328"/>
    <lineage>
        <taxon>Eukaryota</taxon>
        <taxon>Viridiplantae</taxon>
        <taxon>Streptophyta</taxon>
        <taxon>Embryophyta</taxon>
        <taxon>Tracheophyta</taxon>
        <taxon>Spermatophyta</taxon>
        <taxon>Magnoliopsida</taxon>
        <taxon>Liliopsida</taxon>
        <taxon>Zingiberales</taxon>
        <taxon>Zingiberaceae</taxon>
        <taxon>Zingiber</taxon>
    </lineage>
</organism>
<dbReference type="InterPro" id="IPR045272">
    <property type="entry name" value="ANXUR1/2-like"/>
</dbReference>
<dbReference type="Proteomes" id="UP000734854">
    <property type="component" value="Unassembled WGS sequence"/>
</dbReference>
<evidence type="ECO:0000256" key="6">
    <source>
        <dbReference type="SAM" id="MobiDB-lite"/>
    </source>
</evidence>
<dbReference type="GO" id="GO:0009506">
    <property type="term" value="C:plasmodesma"/>
    <property type="evidence" value="ECO:0007669"/>
    <property type="project" value="TreeGrafter"/>
</dbReference>
<evidence type="ECO:0000256" key="4">
    <source>
        <dbReference type="ARBA" id="ARBA00022777"/>
    </source>
</evidence>
<comment type="caution">
    <text evidence="7">The sequence shown here is derived from an EMBL/GenBank/DDBJ whole genome shotgun (WGS) entry which is preliminary data.</text>
</comment>
<evidence type="ECO:0000256" key="2">
    <source>
        <dbReference type="ARBA" id="ARBA00022679"/>
    </source>
</evidence>
<gene>
    <name evidence="7" type="ORF">ZIOFF_008264</name>
</gene>
<proteinExistence type="predicted"/>
<dbReference type="GO" id="GO:0005524">
    <property type="term" value="F:ATP binding"/>
    <property type="evidence" value="ECO:0007669"/>
    <property type="project" value="UniProtKB-KW"/>
</dbReference>
<dbReference type="EMBL" id="JACMSC010000002">
    <property type="protein sequence ID" value="KAG6534378.1"/>
    <property type="molecule type" value="Genomic_DNA"/>
</dbReference>
<evidence type="ECO:0000256" key="3">
    <source>
        <dbReference type="ARBA" id="ARBA00022741"/>
    </source>
</evidence>
<reference evidence="7 8" key="1">
    <citation type="submission" date="2020-08" db="EMBL/GenBank/DDBJ databases">
        <title>Plant Genome Project.</title>
        <authorList>
            <person name="Zhang R.-G."/>
        </authorList>
    </citation>
    <scope>NUCLEOTIDE SEQUENCE [LARGE SCALE GENOMIC DNA]</scope>
    <source>
        <tissue evidence="7">Rhizome</tissue>
    </source>
</reference>
<accession>A0A8J5HSF1</accession>
<keyword evidence="2" id="KW-0808">Transferase</keyword>
<evidence type="ECO:0000313" key="7">
    <source>
        <dbReference type="EMBL" id="KAG6534378.1"/>
    </source>
</evidence>
<dbReference type="GO" id="GO:0004714">
    <property type="term" value="F:transmembrane receptor protein tyrosine kinase activity"/>
    <property type="evidence" value="ECO:0007669"/>
    <property type="project" value="InterPro"/>
</dbReference>
<dbReference type="GO" id="GO:0004674">
    <property type="term" value="F:protein serine/threonine kinase activity"/>
    <property type="evidence" value="ECO:0007669"/>
    <property type="project" value="UniProtKB-KW"/>
</dbReference>
<dbReference type="GO" id="GO:0005886">
    <property type="term" value="C:plasma membrane"/>
    <property type="evidence" value="ECO:0007669"/>
    <property type="project" value="TreeGrafter"/>
</dbReference>
<evidence type="ECO:0000256" key="5">
    <source>
        <dbReference type="ARBA" id="ARBA00022840"/>
    </source>
</evidence>
<evidence type="ECO:0000256" key="1">
    <source>
        <dbReference type="ARBA" id="ARBA00022527"/>
    </source>
</evidence>
<keyword evidence="4" id="KW-0418">Kinase</keyword>
<feature type="region of interest" description="Disordered" evidence="6">
    <location>
        <begin position="35"/>
        <end position="62"/>
    </location>
</feature>
<dbReference type="Gene3D" id="3.30.200.20">
    <property type="entry name" value="Phosphorylase Kinase, domain 1"/>
    <property type="match status" value="1"/>
</dbReference>
<name>A0A8J5HSF1_ZINOF</name>
<keyword evidence="3" id="KW-0547">Nucleotide-binding</keyword>
<dbReference type="PANTHER" id="PTHR27003:SF460">
    <property type="entry name" value="RECEPTOR-LIKE PROTEIN KINASE FERONIA"/>
    <property type="match status" value="1"/>
</dbReference>
<dbReference type="InterPro" id="IPR011009">
    <property type="entry name" value="Kinase-like_dom_sf"/>
</dbReference>
<dbReference type="PANTHER" id="PTHR27003">
    <property type="entry name" value="OS07G0166700 PROTEIN"/>
    <property type="match status" value="1"/>
</dbReference>
<dbReference type="SUPFAM" id="SSF56112">
    <property type="entry name" value="Protein kinase-like (PK-like)"/>
    <property type="match status" value="1"/>
</dbReference>
<dbReference type="AlphaFoldDB" id="A0A8J5HSF1"/>
<sequence length="144" mass="15504">MAMQRCDDDNAGDHNVRIGKVALVAFGVDEKFEVEGGSSGCPPLPAVDRGPPSSMGGNREAKTTNGINVSSLLANLCHYFSFEEIQAATQDFDESLILGVGRFRKVYLGEIDDGTVKVTIKHGNSMSEQGIHEFQTEIGMLSKP</sequence>